<dbReference type="Pfam" id="PF09316">
    <property type="entry name" value="Cmyb_C"/>
    <property type="match status" value="1"/>
</dbReference>
<feature type="region of interest" description="Disordered" evidence="3">
    <location>
        <begin position="1"/>
        <end position="25"/>
    </location>
</feature>
<evidence type="ECO:0000313" key="6">
    <source>
        <dbReference type="Ensembl" id="ENSDLAP00005022459.2"/>
    </source>
</evidence>
<feature type="region of interest" description="Disordered" evidence="3">
    <location>
        <begin position="202"/>
        <end position="239"/>
    </location>
</feature>
<evidence type="ECO:0000256" key="3">
    <source>
        <dbReference type="SAM" id="MobiDB-lite"/>
    </source>
</evidence>
<evidence type="ECO:0008006" key="8">
    <source>
        <dbReference type="Google" id="ProtNLM"/>
    </source>
</evidence>
<dbReference type="InterPro" id="IPR017930">
    <property type="entry name" value="Myb_dom"/>
</dbReference>
<sequence length="516" mass="57962">MSNRSRRSCTKTRSGCLGRKGPDGRFSRLTLQRPGWTKDEDEKLHRLLKEFGSNSWSSVSLHFRGQRSGVECQRRWQQIKNPELVKGPWTQEEDERVIDLVQRYGVKRWSLIAKHLHSRNGKQCRERWHNHLNPTVKKSSWTLEEDRIICQAHRLLGNRWADISKLLPGRTDNSIKNHWNSTLKRKVEKEGYLQVLRLYNSSSTSSNSSTSSSNSTRPAPGTCAPPSIPTKQGDSLSSSTSSDQSMCGCQSNHAYLCPACVPASSSGYDSSLSVCELTALVELTDAHTETWSRGPQEVTSSLSTCLYRDPADPSVIDLTRSYFIGLCDIDDLKLQRPVLTSTPVCSLKHATSTNQDQDSCLHCSHTSRTPEEIRQRIRELLTSAPRTPTPLKISSQHEVSVCSGRMMNLTWEEQSVHPDIQQSSSSSEVQGESLLSSIQRESCSVPGCEEFGCFLLEGQGDVWWCPQSVDYTNSPECPANRTNPFEQLSGELQVVMYGKTDDQMSLTEQARLYVEP</sequence>
<dbReference type="PANTHER" id="PTHR45614">
    <property type="entry name" value="MYB PROTEIN-RELATED"/>
    <property type="match status" value="1"/>
</dbReference>
<proteinExistence type="predicted"/>
<feature type="domain" description="HTH myb-type" evidence="5">
    <location>
        <begin position="81"/>
        <end position="136"/>
    </location>
</feature>
<dbReference type="InterPro" id="IPR009057">
    <property type="entry name" value="Homeodomain-like_sf"/>
</dbReference>
<protein>
    <recommendedName>
        <fullName evidence="8">Myb-related protein B</fullName>
    </recommendedName>
</protein>
<dbReference type="AlphaFoldDB" id="A0A8C4EPR6"/>
<evidence type="ECO:0000256" key="2">
    <source>
        <dbReference type="ARBA" id="ARBA00023125"/>
    </source>
</evidence>
<dbReference type="PROSITE" id="PS50090">
    <property type="entry name" value="MYB_LIKE"/>
    <property type="match status" value="3"/>
</dbReference>
<dbReference type="SUPFAM" id="SSF46689">
    <property type="entry name" value="Homeodomain-like"/>
    <property type="match status" value="2"/>
</dbReference>
<dbReference type="InterPro" id="IPR015395">
    <property type="entry name" value="C-myb_C"/>
</dbReference>
<dbReference type="Proteomes" id="UP000694389">
    <property type="component" value="Unassembled WGS sequence"/>
</dbReference>
<feature type="domain" description="HTH myb-type" evidence="5">
    <location>
        <begin position="137"/>
        <end position="187"/>
    </location>
</feature>
<dbReference type="Ensembl" id="ENSDLAT00005024049.2">
    <property type="protein sequence ID" value="ENSDLAP00005022459.2"/>
    <property type="gene ID" value="ENSDLAG00005010329.2"/>
</dbReference>
<dbReference type="SMART" id="SM00717">
    <property type="entry name" value="SANT"/>
    <property type="match status" value="3"/>
</dbReference>
<dbReference type="GO" id="GO:0005634">
    <property type="term" value="C:nucleus"/>
    <property type="evidence" value="ECO:0007669"/>
    <property type="project" value="TreeGrafter"/>
</dbReference>
<reference evidence="6" key="2">
    <citation type="submission" date="2025-09" db="UniProtKB">
        <authorList>
            <consortium name="Ensembl"/>
        </authorList>
    </citation>
    <scope>IDENTIFICATION</scope>
</reference>
<dbReference type="InterPro" id="IPR050560">
    <property type="entry name" value="MYB_TF"/>
</dbReference>
<dbReference type="Pfam" id="PF00249">
    <property type="entry name" value="Myb_DNA-binding"/>
    <property type="match status" value="1"/>
</dbReference>
<dbReference type="FunFam" id="1.10.10.60:FF:000010">
    <property type="entry name" value="Transcriptional activator Myb isoform A"/>
    <property type="match status" value="1"/>
</dbReference>
<evidence type="ECO:0000259" key="4">
    <source>
        <dbReference type="PROSITE" id="PS50090"/>
    </source>
</evidence>
<dbReference type="PANTHER" id="PTHR45614:SF30">
    <property type="entry name" value="MYB-RELATED PROTEIN B"/>
    <property type="match status" value="1"/>
</dbReference>
<feature type="domain" description="HTH myb-type" evidence="5">
    <location>
        <begin position="28"/>
        <end position="77"/>
    </location>
</feature>
<feature type="domain" description="Myb-like" evidence="4">
    <location>
        <begin position="81"/>
        <end position="132"/>
    </location>
</feature>
<dbReference type="Gene3D" id="1.10.10.60">
    <property type="entry name" value="Homeodomain-like"/>
    <property type="match status" value="3"/>
</dbReference>
<dbReference type="GeneTree" id="ENSGT00940000156248"/>
<evidence type="ECO:0000259" key="5">
    <source>
        <dbReference type="PROSITE" id="PS51294"/>
    </source>
</evidence>
<feature type="compositionally biased region" description="Low complexity" evidence="3">
    <location>
        <begin position="202"/>
        <end position="216"/>
    </location>
</feature>
<dbReference type="PROSITE" id="PS51294">
    <property type="entry name" value="HTH_MYB"/>
    <property type="match status" value="3"/>
</dbReference>
<keyword evidence="1" id="KW-0677">Repeat</keyword>
<keyword evidence="2" id="KW-0238">DNA-binding</keyword>
<dbReference type="GO" id="GO:0000981">
    <property type="term" value="F:DNA-binding transcription factor activity, RNA polymerase II-specific"/>
    <property type="evidence" value="ECO:0007669"/>
    <property type="project" value="TreeGrafter"/>
</dbReference>
<dbReference type="GO" id="GO:0000978">
    <property type="term" value="F:RNA polymerase II cis-regulatory region sequence-specific DNA binding"/>
    <property type="evidence" value="ECO:0007669"/>
    <property type="project" value="TreeGrafter"/>
</dbReference>
<dbReference type="InterPro" id="IPR001005">
    <property type="entry name" value="SANT/Myb"/>
</dbReference>
<dbReference type="CDD" id="cd00167">
    <property type="entry name" value="SANT"/>
    <property type="match status" value="3"/>
</dbReference>
<organism evidence="6 7">
    <name type="scientific">Dicentrarchus labrax</name>
    <name type="common">European seabass</name>
    <name type="synonym">Morone labrax</name>
    <dbReference type="NCBI Taxonomy" id="13489"/>
    <lineage>
        <taxon>Eukaryota</taxon>
        <taxon>Metazoa</taxon>
        <taxon>Chordata</taxon>
        <taxon>Craniata</taxon>
        <taxon>Vertebrata</taxon>
        <taxon>Euteleostomi</taxon>
        <taxon>Actinopterygii</taxon>
        <taxon>Neopterygii</taxon>
        <taxon>Teleostei</taxon>
        <taxon>Neoteleostei</taxon>
        <taxon>Acanthomorphata</taxon>
        <taxon>Eupercaria</taxon>
        <taxon>Moronidae</taxon>
        <taxon>Dicentrarchus</taxon>
    </lineage>
</organism>
<reference evidence="6" key="1">
    <citation type="submission" date="2025-08" db="UniProtKB">
        <authorList>
            <consortium name="Ensembl"/>
        </authorList>
    </citation>
    <scope>IDENTIFICATION</scope>
</reference>
<accession>A0A8C4EPR6</accession>
<keyword evidence="7" id="KW-1185">Reference proteome</keyword>
<feature type="domain" description="Myb-like" evidence="4">
    <location>
        <begin position="133"/>
        <end position="183"/>
    </location>
</feature>
<feature type="domain" description="Myb-like" evidence="4">
    <location>
        <begin position="28"/>
        <end position="80"/>
    </location>
</feature>
<evidence type="ECO:0000313" key="7">
    <source>
        <dbReference type="Proteomes" id="UP000694389"/>
    </source>
</evidence>
<name>A0A8C4EPR6_DICLA</name>
<dbReference type="Pfam" id="PF13921">
    <property type="entry name" value="Myb_DNA-bind_6"/>
    <property type="match status" value="1"/>
</dbReference>
<evidence type="ECO:0000256" key="1">
    <source>
        <dbReference type="ARBA" id="ARBA00022737"/>
    </source>
</evidence>
<feature type="compositionally biased region" description="Basic residues" evidence="3">
    <location>
        <begin position="1"/>
        <end position="10"/>
    </location>
</feature>